<dbReference type="SUPFAM" id="SSF55718">
    <property type="entry name" value="SCP-like"/>
    <property type="match status" value="1"/>
</dbReference>
<dbReference type="InterPro" id="IPR029229">
    <property type="entry name" value="Alkyl_sulf_C"/>
</dbReference>
<sequence length="246" mass="27419">MDYLTSERYGVTEHHVRQIFMGIRGWFDGDESKLFPEEPTERYGKLIAGFGGRAEVAAQSAKALEDEDVRWATELATWLVRSDGTTQDERNLLAKCLRVIAERTPAANIRNWCITRARHLDGSFPMDRFMVHNFNPKFLAESAATGIVHTLRVIMDPDKIEGMNHHIAFTVGDETCGLHLRNSVAVPTDGWGAQSLVTMSRDIFMGVVSGRLPWSEAFAAGDIKVSGDIEAVDQFRMSLENKGFAG</sequence>
<evidence type="ECO:0000313" key="6">
    <source>
        <dbReference type="EMBL" id="CAB4639821.1"/>
    </source>
</evidence>
<dbReference type="EMBL" id="CAEZVQ010000119">
    <property type="protein sequence ID" value="CAB4639821.1"/>
    <property type="molecule type" value="Genomic_DNA"/>
</dbReference>
<dbReference type="InterPro" id="IPR038536">
    <property type="entry name" value="Alkyl/aryl-sulf_dimr_sf"/>
</dbReference>
<organism evidence="6">
    <name type="scientific">freshwater metagenome</name>
    <dbReference type="NCBI Taxonomy" id="449393"/>
    <lineage>
        <taxon>unclassified sequences</taxon>
        <taxon>metagenomes</taxon>
        <taxon>ecological metagenomes</taxon>
    </lineage>
</organism>
<dbReference type="InterPro" id="IPR036866">
    <property type="entry name" value="RibonucZ/Hydroxyglut_hydro"/>
</dbReference>
<feature type="domain" description="Alkyl sulfatase dimerisation" evidence="4">
    <location>
        <begin position="5"/>
        <end position="121"/>
    </location>
</feature>
<dbReference type="Pfam" id="PF14863">
    <property type="entry name" value="Alkyl_sulf_dimr"/>
    <property type="match status" value="1"/>
</dbReference>
<accession>A0A6J6JQR6</accession>
<reference evidence="6" key="1">
    <citation type="submission" date="2020-05" db="EMBL/GenBank/DDBJ databases">
        <authorList>
            <person name="Chiriac C."/>
            <person name="Salcher M."/>
            <person name="Ghai R."/>
            <person name="Kavagutti S V."/>
        </authorList>
    </citation>
    <scope>NUCLEOTIDE SEQUENCE</scope>
</reference>
<evidence type="ECO:0000259" key="4">
    <source>
        <dbReference type="Pfam" id="PF14863"/>
    </source>
</evidence>
<dbReference type="InterPro" id="IPR052195">
    <property type="entry name" value="Bact_Alkyl/Aryl-Sulfatase"/>
</dbReference>
<dbReference type="GO" id="GO:0016787">
    <property type="term" value="F:hydrolase activity"/>
    <property type="evidence" value="ECO:0007669"/>
    <property type="project" value="UniProtKB-KW"/>
</dbReference>
<dbReference type="InterPro" id="IPR036527">
    <property type="entry name" value="SCP2_sterol-bd_dom_sf"/>
</dbReference>
<evidence type="ECO:0000256" key="1">
    <source>
        <dbReference type="ARBA" id="ARBA00022723"/>
    </source>
</evidence>
<name>A0A6J6JQR6_9ZZZZ</name>
<protein>
    <submittedName>
        <fullName evidence="6">Unannotated protein</fullName>
    </submittedName>
</protein>
<evidence type="ECO:0000256" key="2">
    <source>
        <dbReference type="ARBA" id="ARBA00022801"/>
    </source>
</evidence>
<dbReference type="Gene3D" id="1.25.40.880">
    <property type="entry name" value="Alkyl sulfatase, dimerisation domain"/>
    <property type="match status" value="1"/>
</dbReference>
<feature type="domain" description="Alkyl sulfatase C-terminal" evidence="5">
    <location>
        <begin position="136"/>
        <end position="240"/>
    </location>
</feature>
<dbReference type="GO" id="GO:0046872">
    <property type="term" value="F:metal ion binding"/>
    <property type="evidence" value="ECO:0007669"/>
    <property type="project" value="UniProtKB-KW"/>
</dbReference>
<gene>
    <name evidence="6" type="ORF">UFOPK2086_00884</name>
</gene>
<dbReference type="PANTHER" id="PTHR43223:SF2">
    <property type="entry name" value="METALLO-BETA-LACTAMASE DOMAIN-CONTAINING PROTEIN"/>
    <property type="match status" value="1"/>
</dbReference>
<evidence type="ECO:0000259" key="5">
    <source>
        <dbReference type="Pfam" id="PF14864"/>
    </source>
</evidence>
<dbReference type="Pfam" id="PF14864">
    <property type="entry name" value="Alkyl_sulf_C"/>
    <property type="match status" value="1"/>
</dbReference>
<evidence type="ECO:0000256" key="3">
    <source>
        <dbReference type="ARBA" id="ARBA00022833"/>
    </source>
</evidence>
<dbReference type="InterPro" id="IPR029228">
    <property type="entry name" value="Alkyl_sulf_dimr"/>
</dbReference>
<keyword evidence="1" id="KW-0479">Metal-binding</keyword>
<keyword evidence="2" id="KW-0378">Hydrolase</keyword>
<dbReference type="Gene3D" id="3.30.1050.10">
    <property type="entry name" value="SCP2 sterol-binding domain"/>
    <property type="match status" value="1"/>
</dbReference>
<keyword evidence="3" id="KW-0862">Zinc</keyword>
<dbReference type="PANTHER" id="PTHR43223">
    <property type="entry name" value="ALKYL/ARYL-SULFATASE"/>
    <property type="match status" value="1"/>
</dbReference>
<dbReference type="AlphaFoldDB" id="A0A6J6JQR6"/>
<dbReference type="SUPFAM" id="SSF56281">
    <property type="entry name" value="Metallo-hydrolase/oxidoreductase"/>
    <property type="match status" value="1"/>
</dbReference>
<proteinExistence type="predicted"/>
<dbReference type="GO" id="GO:0046983">
    <property type="term" value="F:protein dimerization activity"/>
    <property type="evidence" value="ECO:0007669"/>
    <property type="project" value="InterPro"/>
</dbReference>